<proteinExistence type="predicted"/>
<keyword evidence="6" id="KW-0489">Methyltransferase</keyword>
<organism evidence="6 7">
    <name type="scientific">Rhizomicrobium palustre</name>
    <dbReference type="NCBI Taxonomy" id="189966"/>
    <lineage>
        <taxon>Bacteria</taxon>
        <taxon>Pseudomonadati</taxon>
        <taxon>Pseudomonadota</taxon>
        <taxon>Alphaproteobacteria</taxon>
        <taxon>Micropepsales</taxon>
        <taxon>Micropepsaceae</taxon>
        <taxon>Rhizomicrobium</taxon>
    </lineage>
</organism>
<dbReference type="Proteomes" id="UP000570514">
    <property type="component" value="Unassembled WGS sequence"/>
</dbReference>
<dbReference type="InterPro" id="IPR007318">
    <property type="entry name" value="Phopholipid_MeTrfase"/>
</dbReference>
<dbReference type="GO" id="GO:0008168">
    <property type="term" value="F:methyltransferase activity"/>
    <property type="evidence" value="ECO:0007669"/>
    <property type="project" value="UniProtKB-KW"/>
</dbReference>
<feature type="transmembrane region" description="Helical" evidence="5">
    <location>
        <begin position="77"/>
        <end position="95"/>
    </location>
</feature>
<evidence type="ECO:0000313" key="7">
    <source>
        <dbReference type="Proteomes" id="UP000570514"/>
    </source>
</evidence>
<sequence length="223" mass="23842">MARGAASILRSALGSSVYAGLVFVGAGNVSWTRGWIYAGLFVGTAVLGSLIVRAKNPALLEARRKTLRKDTKAFDKLFYALFLPLVSALPLVAGADAGRGHSMLSFVAVYPGVVLLLLGAALTTAALMVNAHAEASVRIGEEQRVITTGPYRYLRHPMYTGTLLGFPAAALITGSAWAFVPAGLMSLLFVWRTAREDAALHQELQGYAEYASETPYRLVPGIW</sequence>
<evidence type="ECO:0000256" key="3">
    <source>
        <dbReference type="ARBA" id="ARBA00022989"/>
    </source>
</evidence>
<feature type="transmembrane region" description="Helical" evidence="5">
    <location>
        <begin position="163"/>
        <end position="191"/>
    </location>
</feature>
<reference evidence="6 7" key="1">
    <citation type="submission" date="2020-03" db="EMBL/GenBank/DDBJ databases">
        <title>Genomic Encyclopedia of Type Strains, Phase IV (KMG-IV): sequencing the most valuable type-strain genomes for metagenomic binning, comparative biology and taxonomic classification.</title>
        <authorList>
            <person name="Goeker M."/>
        </authorList>
    </citation>
    <scope>NUCLEOTIDE SEQUENCE [LARGE SCALE GENOMIC DNA]</scope>
    <source>
        <strain evidence="6 7">DSM 19867</strain>
    </source>
</reference>
<evidence type="ECO:0000256" key="1">
    <source>
        <dbReference type="ARBA" id="ARBA00004127"/>
    </source>
</evidence>
<feature type="transmembrane region" description="Helical" evidence="5">
    <location>
        <begin position="107"/>
        <end position="129"/>
    </location>
</feature>
<name>A0A846MYC6_9PROT</name>
<dbReference type="Pfam" id="PF04191">
    <property type="entry name" value="PEMT"/>
    <property type="match status" value="1"/>
</dbReference>
<evidence type="ECO:0000256" key="2">
    <source>
        <dbReference type="ARBA" id="ARBA00022692"/>
    </source>
</evidence>
<evidence type="ECO:0000256" key="5">
    <source>
        <dbReference type="SAM" id="Phobius"/>
    </source>
</evidence>
<dbReference type="InterPro" id="IPR052527">
    <property type="entry name" value="Metal_cation-efflux_comp"/>
</dbReference>
<gene>
    <name evidence="6" type="ORF">FHS83_001952</name>
</gene>
<dbReference type="PANTHER" id="PTHR43847">
    <property type="entry name" value="BLL3993 PROTEIN"/>
    <property type="match status" value="1"/>
</dbReference>
<keyword evidence="4 5" id="KW-0472">Membrane</keyword>
<comment type="subcellular location">
    <subcellularLocation>
        <location evidence="1">Endomembrane system</location>
        <topology evidence="1">Multi-pass membrane protein</topology>
    </subcellularLocation>
</comment>
<dbReference type="EMBL" id="JAASRM010000001">
    <property type="protein sequence ID" value="NIK88634.1"/>
    <property type="molecule type" value="Genomic_DNA"/>
</dbReference>
<feature type="transmembrane region" description="Helical" evidence="5">
    <location>
        <begin position="35"/>
        <end position="56"/>
    </location>
</feature>
<dbReference type="Gene3D" id="1.20.120.1630">
    <property type="match status" value="1"/>
</dbReference>
<keyword evidence="2 5" id="KW-0812">Transmembrane</keyword>
<keyword evidence="3 5" id="KW-1133">Transmembrane helix</keyword>
<dbReference type="AlphaFoldDB" id="A0A846MYC6"/>
<evidence type="ECO:0000256" key="4">
    <source>
        <dbReference type="ARBA" id="ARBA00023136"/>
    </source>
</evidence>
<dbReference type="RefSeq" id="WP_167082792.1">
    <property type="nucleotide sequence ID" value="NZ_BAAADC010000001.1"/>
</dbReference>
<comment type="caution">
    <text evidence="6">The sequence shown here is derived from an EMBL/GenBank/DDBJ whole genome shotgun (WGS) entry which is preliminary data.</text>
</comment>
<accession>A0A846MYC6</accession>
<dbReference type="GO" id="GO:0032259">
    <property type="term" value="P:methylation"/>
    <property type="evidence" value="ECO:0007669"/>
    <property type="project" value="UniProtKB-KW"/>
</dbReference>
<dbReference type="GO" id="GO:0012505">
    <property type="term" value="C:endomembrane system"/>
    <property type="evidence" value="ECO:0007669"/>
    <property type="project" value="UniProtKB-SubCell"/>
</dbReference>
<dbReference type="PANTHER" id="PTHR43847:SF1">
    <property type="entry name" value="BLL3993 PROTEIN"/>
    <property type="match status" value="1"/>
</dbReference>
<keyword evidence="6" id="KW-0808">Transferase</keyword>
<evidence type="ECO:0000313" key="6">
    <source>
        <dbReference type="EMBL" id="NIK88634.1"/>
    </source>
</evidence>
<protein>
    <submittedName>
        <fullName evidence="6">Protein-S-isoprenylcysteine O-methyltransferase Ste14</fullName>
    </submittedName>
</protein>
<keyword evidence="7" id="KW-1185">Reference proteome</keyword>